<dbReference type="OrthoDB" id="6320170at2759"/>
<dbReference type="WBParaSite" id="SSLN_0000127501-mRNA-1">
    <property type="protein sequence ID" value="SSLN_0000127501-mRNA-1"/>
    <property type="gene ID" value="SSLN_0000127501"/>
</dbReference>
<organism evidence="3">
    <name type="scientific">Schistocephalus solidus</name>
    <name type="common">Tapeworm</name>
    <dbReference type="NCBI Taxonomy" id="70667"/>
    <lineage>
        <taxon>Eukaryota</taxon>
        <taxon>Metazoa</taxon>
        <taxon>Spiralia</taxon>
        <taxon>Lophotrochozoa</taxon>
        <taxon>Platyhelminthes</taxon>
        <taxon>Cestoda</taxon>
        <taxon>Eucestoda</taxon>
        <taxon>Diphyllobothriidea</taxon>
        <taxon>Diphyllobothriidae</taxon>
        <taxon>Schistocephalus</taxon>
    </lineage>
</organism>
<evidence type="ECO:0000313" key="1">
    <source>
        <dbReference type="EMBL" id="VDL87208.1"/>
    </source>
</evidence>
<reference evidence="1 2" key="2">
    <citation type="submission" date="2018-11" db="EMBL/GenBank/DDBJ databases">
        <authorList>
            <consortium name="Pathogen Informatics"/>
        </authorList>
    </citation>
    <scope>NUCLEOTIDE SEQUENCE [LARGE SCALE GENOMIC DNA]</scope>
    <source>
        <strain evidence="1 2">NST_G2</strain>
    </source>
</reference>
<dbReference type="Proteomes" id="UP000275846">
    <property type="component" value="Unassembled WGS sequence"/>
</dbReference>
<proteinExistence type="predicted"/>
<dbReference type="AlphaFoldDB" id="A0A183SAH8"/>
<gene>
    <name evidence="1" type="ORF">SSLN_LOCUS1226</name>
</gene>
<protein>
    <submittedName>
        <fullName evidence="1 3">Uncharacterized protein</fullName>
    </submittedName>
</protein>
<reference evidence="3" key="1">
    <citation type="submission" date="2016-06" db="UniProtKB">
        <authorList>
            <consortium name="WormBaseParasite"/>
        </authorList>
    </citation>
    <scope>IDENTIFICATION</scope>
</reference>
<dbReference type="EMBL" id="UYSU01001966">
    <property type="protein sequence ID" value="VDL87208.1"/>
    <property type="molecule type" value="Genomic_DNA"/>
</dbReference>
<keyword evidence="2" id="KW-1185">Reference proteome</keyword>
<name>A0A183SAH8_SCHSO</name>
<sequence>MPIVEKVPVSSVGDAAPKLVFTVGVHQHSREYETEQGGSQYAALLHSVGHCECFGYRPIVSDVHHHPVIKLTHHVREPLMTAEFLHDFSESVAIPRVKGFRYIHEAGGQKRSYRLFRGVGGSHIGFPGAGPVQGHDGRVFEILRNLSLAPHLLEECCEFCHQPGPTVLVDFRWDCVGSRCFTAGNLLHGPDGFW</sequence>
<accession>A0A183SAH8</accession>
<evidence type="ECO:0000313" key="3">
    <source>
        <dbReference type="WBParaSite" id="SSLN_0000127501-mRNA-1"/>
    </source>
</evidence>
<evidence type="ECO:0000313" key="2">
    <source>
        <dbReference type="Proteomes" id="UP000275846"/>
    </source>
</evidence>